<dbReference type="InterPro" id="IPR043993">
    <property type="entry name" value="T4SS_pilin"/>
</dbReference>
<accession>A0A2M8LG18</accession>
<dbReference type="AlphaFoldDB" id="A0A2M8LG18"/>
<dbReference type="EMBL" id="PFEU01000026">
    <property type="protein sequence ID" value="PJE76387.1"/>
    <property type="molecule type" value="Genomic_DNA"/>
</dbReference>
<organism evidence="2 3">
    <name type="scientific">Candidatus Uhrbacteria bacterium CG10_big_fil_rev_8_21_14_0_10_48_16</name>
    <dbReference type="NCBI Taxonomy" id="1975038"/>
    <lineage>
        <taxon>Bacteria</taxon>
        <taxon>Candidatus Uhriibacteriota</taxon>
    </lineage>
</organism>
<evidence type="ECO:0008006" key="4">
    <source>
        <dbReference type="Google" id="ProtNLM"/>
    </source>
</evidence>
<keyword evidence="1" id="KW-0472">Membrane</keyword>
<evidence type="ECO:0000256" key="1">
    <source>
        <dbReference type="SAM" id="Phobius"/>
    </source>
</evidence>
<proteinExistence type="predicted"/>
<keyword evidence="1" id="KW-1133">Transmembrane helix</keyword>
<sequence length="140" mass="14391">MHVKRSIGFGMIALILGTGLLVLTPDTALADSATSLISEGLSNAGEGTYSTDLTVTVFIGNMIRTLLAATGIIFLVITVYAGILYMTAAGEPDKVKKAKSMLTSSVIGLVIIVGAYAISTYVINAIATAATTTTVTEEEG</sequence>
<name>A0A2M8LG18_9BACT</name>
<gene>
    <name evidence="2" type="ORF">COV05_04835</name>
</gene>
<reference evidence="3" key="1">
    <citation type="submission" date="2017-09" db="EMBL/GenBank/DDBJ databases">
        <title>Depth-based differentiation of microbial function through sediment-hosted aquifers and enrichment of novel symbionts in the deep terrestrial subsurface.</title>
        <authorList>
            <person name="Probst A.J."/>
            <person name="Ladd B."/>
            <person name="Jarett J.K."/>
            <person name="Geller-Mcgrath D.E."/>
            <person name="Sieber C.M.K."/>
            <person name="Emerson J.B."/>
            <person name="Anantharaman K."/>
            <person name="Thomas B.C."/>
            <person name="Malmstrom R."/>
            <person name="Stieglmeier M."/>
            <person name="Klingl A."/>
            <person name="Woyke T."/>
            <person name="Ryan C.M."/>
            <person name="Banfield J.F."/>
        </authorList>
    </citation>
    <scope>NUCLEOTIDE SEQUENCE [LARGE SCALE GENOMIC DNA]</scope>
</reference>
<dbReference type="Proteomes" id="UP000231436">
    <property type="component" value="Unassembled WGS sequence"/>
</dbReference>
<feature type="transmembrane region" description="Helical" evidence="1">
    <location>
        <begin position="66"/>
        <end position="88"/>
    </location>
</feature>
<protein>
    <recommendedName>
        <fullName evidence="4">TrbC/VIRB2 family protein</fullName>
    </recommendedName>
</protein>
<evidence type="ECO:0000313" key="3">
    <source>
        <dbReference type="Proteomes" id="UP000231436"/>
    </source>
</evidence>
<evidence type="ECO:0000313" key="2">
    <source>
        <dbReference type="EMBL" id="PJE76387.1"/>
    </source>
</evidence>
<keyword evidence="1" id="KW-0812">Transmembrane</keyword>
<feature type="transmembrane region" description="Helical" evidence="1">
    <location>
        <begin position="100"/>
        <end position="123"/>
    </location>
</feature>
<comment type="caution">
    <text evidence="2">The sequence shown here is derived from an EMBL/GenBank/DDBJ whole genome shotgun (WGS) entry which is preliminary data.</text>
</comment>
<dbReference type="Pfam" id="PF18895">
    <property type="entry name" value="T4SS_pilin"/>
    <property type="match status" value="1"/>
</dbReference>